<evidence type="ECO:0000313" key="3">
    <source>
        <dbReference type="Proteomes" id="UP000701801"/>
    </source>
</evidence>
<dbReference type="EMBL" id="CAJVRM010000509">
    <property type="protein sequence ID" value="CAG8981721.1"/>
    <property type="molecule type" value="Genomic_DNA"/>
</dbReference>
<keyword evidence="3" id="KW-1185">Reference proteome</keyword>
<evidence type="ECO:0000256" key="1">
    <source>
        <dbReference type="SAM" id="SignalP"/>
    </source>
</evidence>
<organism evidence="2 3">
    <name type="scientific">Hymenoscyphus albidus</name>
    <dbReference type="NCBI Taxonomy" id="595503"/>
    <lineage>
        <taxon>Eukaryota</taxon>
        <taxon>Fungi</taxon>
        <taxon>Dikarya</taxon>
        <taxon>Ascomycota</taxon>
        <taxon>Pezizomycotina</taxon>
        <taxon>Leotiomycetes</taxon>
        <taxon>Helotiales</taxon>
        <taxon>Helotiaceae</taxon>
        <taxon>Hymenoscyphus</taxon>
    </lineage>
</organism>
<feature type="chain" id="PRO_5040281592" evidence="1">
    <location>
        <begin position="19"/>
        <end position="67"/>
    </location>
</feature>
<accession>A0A9N9QBW5</accession>
<protein>
    <submittedName>
        <fullName evidence="2">Uncharacterized protein</fullName>
    </submittedName>
</protein>
<dbReference type="Proteomes" id="UP000701801">
    <property type="component" value="Unassembled WGS sequence"/>
</dbReference>
<keyword evidence="1" id="KW-0732">Signal</keyword>
<proteinExistence type="predicted"/>
<name>A0A9N9QBW5_9HELO</name>
<reference evidence="2" key="1">
    <citation type="submission" date="2021-07" db="EMBL/GenBank/DDBJ databases">
        <authorList>
            <person name="Durling M."/>
        </authorList>
    </citation>
    <scope>NUCLEOTIDE SEQUENCE</scope>
</reference>
<evidence type="ECO:0000313" key="2">
    <source>
        <dbReference type="EMBL" id="CAG8981721.1"/>
    </source>
</evidence>
<sequence length="67" mass="6753">MKFTLALTLLSVFAAASARSCTPSGAQLHHPAAAALLAGPAAMVDCFAHHNGALSKAAETSFNLTTV</sequence>
<feature type="signal peptide" evidence="1">
    <location>
        <begin position="1"/>
        <end position="18"/>
    </location>
</feature>
<gene>
    <name evidence="2" type="ORF">HYALB_00013305</name>
</gene>
<comment type="caution">
    <text evidence="2">The sequence shown here is derived from an EMBL/GenBank/DDBJ whole genome shotgun (WGS) entry which is preliminary data.</text>
</comment>
<dbReference type="AlphaFoldDB" id="A0A9N9QBW5"/>